<evidence type="ECO:0000313" key="3">
    <source>
        <dbReference type="WBParaSite" id="nRc.2.0.1.t48056-RA"/>
    </source>
</evidence>
<dbReference type="Proteomes" id="UP000887565">
    <property type="component" value="Unplaced"/>
</dbReference>
<proteinExistence type="predicted"/>
<evidence type="ECO:0000313" key="2">
    <source>
        <dbReference type="Proteomes" id="UP000887565"/>
    </source>
</evidence>
<reference evidence="3" key="1">
    <citation type="submission" date="2022-11" db="UniProtKB">
        <authorList>
            <consortium name="WormBaseParasite"/>
        </authorList>
    </citation>
    <scope>IDENTIFICATION</scope>
</reference>
<organism evidence="2 3">
    <name type="scientific">Romanomermis culicivorax</name>
    <name type="common">Nematode worm</name>
    <dbReference type="NCBI Taxonomy" id="13658"/>
    <lineage>
        <taxon>Eukaryota</taxon>
        <taxon>Metazoa</taxon>
        <taxon>Ecdysozoa</taxon>
        <taxon>Nematoda</taxon>
        <taxon>Enoplea</taxon>
        <taxon>Dorylaimia</taxon>
        <taxon>Mermithida</taxon>
        <taxon>Mermithoidea</taxon>
        <taxon>Mermithidae</taxon>
        <taxon>Romanomermis</taxon>
    </lineage>
</organism>
<accession>A0A915LDZ1</accession>
<evidence type="ECO:0000256" key="1">
    <source>
        <dbReference type="SAM" id="MobiDB-lite"/>
    </source>
</evidence>
<dbReference type="AlphaFoldDB" id="A0A915LDZ1"/>
<feature type="region of interest" description="Disordered" evidence="1">
    <location>
        <begin position="116"/>
        <end position="183"/>
    </location>
</feature>
<protein>
    <submittedName>
        <fullName evidence="3">Uncharacterized protein</fullName>
    </submittedName>
</protein>
<dbReference type="WBParaSite" id="nRc.2.0.1.t48056-RA">
    <property type="protein sequence ID" value="nRc.2.0.1.t48056-RA"/>
    <property type="gene ID" value="nRc.2.0.1.g48056"/>
</dbReference>
<feature type="compositionally biased region" description="Polar residues" evidence="1">
    <location>
        <begin position="172"/>
        <end position="183"/>
    </location>
</feature>
<keyword evidence="2" id="KW-1185">Reference proteome</keyword>
<name>A0A915LDZ1_ROMCU</name>
<sequence>SSRSHKSKNLVVNDIPIRSRSWQDVSIDAKNVEHQAMSTYRSHVTLGFDSESQPNVAAIVIPDIDSYRKKINLSSNSLDSLTSSNDSRLFLLDPSKKGKRPANKFSLFSKTMKRLVKSGGGDRDGKKRSQCYSTGVQAERNDGGPSRQNENGISSEDVEDVFDSDSSSFSSNDTETFNLNFEK</sequence>